<dbReference type="Proteomes" id="UP000887579">
    <property type="component" value="Unplaced"/>
</dbReference>
<proteinExistence type="predicted"/>
<dbReference type="WBParaSite" id="ES5_v2.g10668.t1">
    <property type="protein sequence ID" value="ES5_v2.g10668.t1"/>
    <property type="gene ID" value="ES5_v2.g10668"/>
</dbReference>
<organism evidence="1 2">
    <name type="scientific">Panagrolaimus sp. ES5</name>
    <dbReference type="NCBI Taxonomy" id="591445"/>
    <lineage>
        <taxon>Eukaryota</taxon>
        <taxon>Metazoa</taxon>
        <taxon>Ecdysozoa</taxon>
        <taxon>Nematoda</taxon>
        <taxon>Chromadorea</taxon>
        <taxon>Rhabditida</taxon>
        <taxon>Tylenchina</taxon>
        <taxon>Panagrolaimomorpha</taxon>
        <taxon>Panagrolaimoidea</taxon>
        <taxon>Panagrolaimidae</taxon>
        <taxon>Panagrolaimus</taxon>
    </lineage>
</organism>
<name>A0AC34F0V4_9BILA</name>
<sequence>MVVGRAGGFAKRRQSVATLANRPSARRSAAQPAKTKSRKPPNQNQQHYPSPDPKSSEAEASSSSAPPTTTRRAPTAATSTNSTTSKTKLSSDSSLFGGAASASTAVPIKRKDATVCRRSADFSNIVLEAARRASGTGSCGINNGGGRRGTTDSSNFESGGTTTNFEVLRGDRRQLLHRQPSIEEVAETESTVSIGSSLFTKQHSLIENSPRRRR</sequence>
<evidence type="ECO:0000313" key="1">
    <source>
        <dbReference type="Proteomes" id="UP000887579"/>
    </source>
</evidence>
<protein>
    <submittedName>
        <fullName evidence="2">Uncharacterized protein</fullName>
    </submittedName>
</protein>
<reference evidence="2" key="1">
    <citation type="submission" date="2022-11" db="UniProtKB">
        <authorList>
            <consortium name="WormBaseParasite"/>
        </authorList>
    </citation>
    <scope>IDENTIFICATION</scope>
</reference>
<evidence type="ECO:0000313" key="2">
    <source>
        <dbReference type="WBParaSite" id="ES5_v2.g10668.t1"/>
    </source>
</evidence>
<accession>A0AC34F0V4</accession>